<proteinExistence type="predicted"/>
<dbReference type="AlphaFoldDB" id="A0AAE1PVH1"/>
<dbReference type="Proteomes" id="UP001292094">
    <property type="component" value="Unassembled WGS sequence"/>
</dbReference>
<keyword evidence="2" id="KW-1185">Reference proteome</keyword>
<gene>
    <name evidence="1" type="ORF">Pmani_013381</name>
</gene>
<evidence type="ECO:0000313" key="1">
    <source>
        <dbReference type="EMBL" id="KAK4315466.1"/>
    </source>
</evidence>
<accession>A0AAE1PVH1</accession>
<name>A0AAE1PVH1_9EUCA</name>
<comment type="caution">
    <text evidence="1">The sequence shown here is derived from an EMBL/GenBank/DDBJ whole genome shotgun (WGS) entry which is preliminary data.</text>
</comment>
<sequence length="167" mass="19214">MRRRIKELQKEIAELESAYMDAEKDWKHTVIAAELRTTINSAFEEMMTQHNNSIIRSNQKILHDLVIEASKSRGSFNSNIIEKRHIEAAKQLRADRDTTMRRADIAATYVLINTEEYLKKIDAILEDQSKVKRVTKDTTETLKKNVNQLITTNNAATNSDKLNKLIG</sequence>
<dbReference type="EMBL" id="JAWZYT010001114">
    <property type="protein sequence ID" value="KAK4315466.1"/>
    <property type="molecule type" value="Genomic_DNA"/>
</dbReference>
<evidence type="ECO:0000313" key="2">
    <source>
        <dbReference type="Proteomes" id="UP001292094"/>
    </source>
</evidence>
<reference evidence="1" key="1">
    <citation type="submission" date="2023-11" db="EMBL/GenBank/DDBJ databases">
        <title>Genome assemblies of two species of porcelain crab, Petrolisthes cinctipes and Petrolisthes manimaculis (Anomura: Porcellanidae).</title>
        <authorList>
            <person name="Angst P."/>
        </authorList>
    </citation>
    <scope>NUCLEOTIDE SEQUENCE</scope>
    <source>
        <strain evidence="1">PB745_02</strain>
        <tissue evidence="1">Gill</tissue>
    </source>
</reference>
<protein>
    <submittedName>
        <fullName evidence="1">Uncharacterized protein</fullName>
    </submittedName>
</protein>
<organism evidence="1 2">
    <name type="scientific">Petrolisthes manimaculis</name>
    <dbReference type="NCBI Taxonomy" id="1843537"/>
    <lineage>
        <taxon>Eukaryota</taxon>
        <taxon>Metazoa</taxon>
        <taxon>Ecdysozoa</taxon>
        <taxon>Arthropoda</taxon>
        <taxon>Crustacea</taxon>
        <taxon>Multicrustacea</taxon>
        <taxon>Malacostraca</taxon>
        <taxon>Eumalacostraca</taxon>
        <taxon>Eucarida</taxon>
        <taxon>Decapoda</taxon>
        <taxon>Pleocyemata</taxon>
        <taxon>Anomura</taxon>
        <taxon>Galatheoidea</taxon>
        <taxon>Porcellanidae</taxon>
        <taxon>Petrolisthes</taxon>
    </lineage>
</organism>